<dbReference type="PRINTS" id="PR00455">
    <property type="entry name" value="HTHTETR"/>
</dbReference>
<evidence type="ECO:0000313" key="7">
    <source>
        <dbReference type="Proteomes" id="UP000575898"/>
    </source>
</evidence>
<dbReference type="InterPro" id="IPR001647">
    <property type="entry name" value="HTH_TetR"/>
</dbReference>
<evidence type="ECO:0000256" key="1">
    <source>
        <dbReference type="ARBA" id="ARBA00023015"/>
    </source>
</evidence>
<dbReference type="AlphaFoldDB" id="A0A840MKT2"/>
<evidence type="ECO:0000313" key="6">
    <source>
        <dbReference type="EMBL" id="MBB5017749.1"/>
    </source>
</evidence>
<dbReference type="EMBL" id="JACHHY010000005">
    <property type="protein sequence ID" value="MBB5017749.1"/>
    <property type="molecule type" value="Genomic_DNA"/>
</dbReference>
<evidence type="ECO:0000259" key="5">
    <source>
        <dbReference type="PROSITE" id="PS50977"/>
    </source>
</evidence>
<dbReference type="InterPro" id="IPR009057">
    <property type="entry name" value="Homeodomain-like_sf"/>
</dbReference>
<dbReference type="GO" id="GO:0000976">
    <property type="term" value="F:transcription cis-regulatory region binding"/>
    <property type="evidence" value="ECO:0007669"/>
    <property type="project" value="TreeGrafter"/>
</dbReference>
<dbReference type="InterPro" id="IPR036271">
    <property type="entry name" value="Tet_transcr_reg_TetR-rel_C_sf"/>
</dbReference>
<keyword evidence="7" id="KW-1185">Reference proteome</keyword>
<gene>
    <name evidence="6" type="ORF">HNQ59_001019</name>
</gene>
<dbReference type="Gene3D" id="1.10.357.10">
    <property type="entry name" value="Tetracycline Repressor, domain 2"/>
    <property type="match status" value="1"/>
</dbReference>
<evidence type="ECO:0000256" key="4">
    <source>
        <dbReference type="PROSITE-ProRule" id="PRU00335"/>
    </source>
</evidence>
<feature type="DNA-binding region" description="H-T-H motif" evidence="4">
    <location>
        <begin position="38"/>
        <end position="57"/>
    </location>
</feature>
<dbReference type="PROSITE" id="PS50977">
    <property type="entry name" value="HTH_TETR_2"/>
    <property type="match status" value="1"/>
</dbReference>
<dbReference type="Proteomes" id="UP000575898">
    <property type="component" value="Unassembled WGS sequence"/>
</dbReference>
<protein>
    <submittedName>
        <fullName evidence="6">AcrR family transcriptional regulator</fullName>
    </submittedName>
</protein>
<sequence length="217" mass="24359">MNSDQPQPRWQRRKDARPAEITEAALALFIQKGYAATKLDEVAKAAGVTKGTLYLYFASKEDLFKAAVRDAWGPSLQLAEEMVADTQQSAAQLLETLILRWVEKLENSPVNGLSKLAIGEAGNFPEIAQFYLQEVVDRSRRIYSQVIERGIQQGEFRAVDIGFTVSEIISPIIMQTLWQQAFGPYRKNLFDLPAFARFHLDMLLAALRPTTAADIKP</sequence>
<dbReference type="RefSeq" id="WP_184036047.1">
    <property type="nucleotide sequence ID" value="NZ_JACHHY010000005.1"/>
</dbReference>
<comment type="caution">
    <text evidence="6">The sequence shown here is derived from an EMBL/GenBank/DDBJ whole genome shotgun (WGS) entry which is preliminary data.</text>
</comment>
<evidence type="ECO:0000256" key="2">
    <source>
        <dbReference type="ARBA" id="ARBA00023125"/>
    </source>
</evidence>
<dbReference type="InterPro" id="IPR050109">
    <property type="entry name" value="HTH-type_TetR-like_transc_reg"/>
</dbReference>
<proteinExistence type="predicted"/>
<keyword evidence="2 4" id="KW-0238">DNA-binding</keyword>
<dbReference type="InterPro" id="IPR011075">
    <property type="entry name" value="TetR_C"/>
</dbReference>
<dbReference type="Pfam" id="PF00440">
    <property type="entry name" value="TetR_N"/>
    <property type="match status" value="1"/>
</dbReference>
<keyword evidence="3" id="KW-0804">Transcription</keyword>
<dbReference type="GO" id="GO:0003700">
    <property type="term" value="F:DNA-binding transcription factor activity"/>
    <property type="evidence" value="ECO:0007669"/>
    <property type="project" value="TreeGrafter"/>
</dbReference>
<dbReference type="Pfam" id="PF16859">
    <property type="entry name" value="TetR_C_11"/>
    <property type="match status" value="1"/>
</dbReference>
<dbReference type="PANTHER" id="PTHR30055:SF211">
    <property type="entry name" value="TRANSCRIPTIONAL REGULATOR, TETR FAMILY"/>
    <property type="match status" value="1"/>
</dbReference>
<dbReference type="SUPFAM" id="SSF48498">
    <property type="entry name" value="Tetracyclin repressor-like, C-terminal domain"/>
    <property type="match status" value="1"/>
</dbReference>
<dbReference type="FunFam" id="1.10.10.60:FF:000141">
    <property type="entry name" value="TetR family transcriptional regulator"/>
    <property type="match status" value="1"/>
</dbReference>
<feature type="domain" description="HTH tetR-type" evidence="5">
    <location>
        <begin position="15"/>
        <end position="75"/>
    </location>
</feature>
<evidence type="ECO:0000256" key="3">
    <source>
        <dbReference type="ARBA" id="ARBA00023163"/>
    </source>
</evidence>
<name>A0A840MKT2_9PROT</name>
<accession>A0A840MKT2</accession>
<keyword evidence="1" id="KW-0805">Transcription regulation</keyword>
<dbReference type="PANTHER" id="PTHR30055">
    <property type="entry name" value="HTH-TYPE TRANSCRIPTIONAL REGULATOR RUTR"/>
    <property type="match status" value="1"/>
</dbReference>
<dbReference type="SUPFAM" id="SSF46689">
    <property type="entry name" value="Homeodomain-like"/>
    <property type="match status" value="1"/>
</dbReference>
<reference evidence="6 7" key="1">
    <citation type="submission" date="2020-08" db="EMBL/GenBank/DDBJ databases">
        <title>Genomic Encyclopedia of Type Strains, Phase IV (KMG-IV): sequencing the most valuable type-strain genomes for metagenomic binning, comparative biology and taxonomic classification.</title>
        <authorList>
            <person name="Goeker M."/>
        </authorList>
    </citation>
    <scope>NUCLEOTIDE SEQUENCE [LARGE SCALE GENOMIC DNA]</scope>
    <source>
        <strain evidence="6 7">DSM 27165</strain>
    </source>
</reference>
<organism evidence="6 7">
    <name type="scientific">Chitinivorax tropicus</name>
    <dbReference type="NCBI Taxonomy" id="714531"/>
    <lineage>
        <taxon>Bacteria</taxon>
        <taxon>Pseudomonadati</taxon>
        <taxon>Pseudomonadota</taxon>
        <taxon>Betaproteobacteria</taxon>
        <taxon>Chitinivorax</taxon>
    </lineage>
</organism>